<sequence length="337" mass="37722">MKRATLKEVAQLAGVSTATVSNVINGKKYVRSEVKEQVLAVMQDLNYQPNTLAKSLRKQESRIVGLLISDIANPFFSSVVRGIEKELAANDYNVLLCNTDSSVEKERECLEALIGKRIDGLIVSSAGNTGDYFRSLEETGVPIVFLNRCPQFMNCDVILTNNMRGAYNATEHLIRHGYERIAIITGPTSLSTGKDRLTGYRRALEDYGVTEQETLVKEGRFDIDSGYEKMMELMEQEHKPDAVFISNNSMTLGGYRYLREQGIRIPNELAVIVFDDPDWAELVDPPVTAVRQPTYELGVQAAKLMIASIKDRKTKHDIMYMDPALIVRQSCGCPARK</sequence>
<dbReference type="KEGG" id="coh:EAV92_18955"/>
<reference evidence="7 8" key="1">
    <citation type="submission" date="2018-10" db="EMBL/GenBank/DDBJ databases">
        <title>Genome Sequence of Cohnella sp.</title>
        <authorList>
            <person name="Srinivasan S."/>
            <person name="Kim M.K."/>
        </authorList>
    </citation>
    <scope>NUCLEOTIDE SEQUENCE [LARGE SCALE GENOMIC DNA]</scope>
    <source>
        <strain evidence="7 8">18JY8-7</strain>
    </source>
</reference>
<dbReference type="SMART" id="SM00354">
    <property type="entry name" value="HTH_LACI"/>
    <property type="match status" value="1"/>
</dbReference>
<dbReference type="InterPro" id="IPR010982">
    <property type="entry name" value="Lambda_DNA-bd_dom_sf"/>
</dbReference>
<evidence type="ECO:0000313" key="7">
    <source>
        <dbReference type="EMBL" id="AYQ74469.1"/>
    </source>
</evidence>
<dbReference type="Proteomes" id="UP000269097">
    <property type="component" value="Chromosome"/>
</dbReference>
<dbReference type="InterPro" id="IPR028082">
    <property type="entry name" value="Peripla_BP_I"/>
</dbReference>
<dbReference type="EMBL" id="CP033433">
    <property type="protein sequence ID" value="AYQ74469.1"/>
    <property type="molecule type" value="Genomic_DNA"/>
</dbReference>
<evidence type="ECO:0000259" key="6">
    <source>
        <dbReference type="PROSITE" id="PS50943"/>
    </source>
</evidence>
<evidence type="ECO:0000256" key="3">
    <source>
        <dbReference type="ARBA" id="ARBA00023125"/>
    </source>
</evidence>
<dbReference type="Gene3D" id="3.40.50.2300">
    <property type="match status" value="2"/>
</dbReference>
<dbReference type="InterPro" id="IPR000843">
    <property type="entry name" value="HTH_LacI"/>
</dbReference>
<dbReference type="Gene3D" id="1.10.260.40">
    <property type="entry name" value="lambda repressor-like DNA-binding domains"/>
    <property type="match status" value="1"/>
</dbReference>
<name>A0A3G3K3Y1_9BACL</name>
<dbReference type="Pfam" id="PF00356">
    <property type="entry name" value="LacI"/>
    <property type="match status" value="1"/>
</dbReference>
<dbReference type="CDD" id="cd06267">
    <property type="entry name" value="PBP1_LacI_sugar_binding-like"/>
    <property type="match status" value="1"/>
</dbReference>
<dbReference type="InterPro" id="IPR001761">
    <property type="entry name" value="Peripla_BP/Lac1_sug-bd_dom"/>
</dbReference>
<evidence type="ECO:0000256" key="4">
    <source>
        <dbReference type="ARBA" id="ARBA00023163"/>
    </source>
</evidence>
<dbReference type="SUPFAM" id="SSF47413">
    <property type="entry name" value="lambda repressor-like DNA-binding domains"/>
    <property type="match status" value="1"/>
</dbReference>
<keyword evidence="2" id="KW-0805">Transcription regulation</keyword>
<feature type="domain" description="HTH lacI-type" evidence="5">
    <location>
        <begin position="4"/>
        <end position="58"/>
    </location>
</feature>
<organism evidence="7 8">
    <name type="scientific">Cohnella candidum</name>
    <dbReference type="NCBI Taxonomy" id="2674991"/>
    <lineage>
        <taxon>Bacteria</taxon>
        <taxon>Bacillati</taxon>
        <taxon>Bacillota</taxon>
        <taxon>Bacilli</taxon>
        <taxon>Bacillales</taxon>
        <taxon>Paenibacillaceae</taxon>
        <taxon>Cohnella</taxon>
    </lineage>
</organism>
<evidence type="ECO:0000259" key="5">
    <source>
        <dbReference type="PROSITE" id="PS50932"/>
    </source>
</evidence>
<dbReference type="PRINTS" id="PR00036">
    <property type="entry name" value="HTHLACI"/>
</dbReference>
<dbReference type="RefSeq" id="WP_123042550.1">
    <property type="nucleotide sequence ID" value="NZ_CP033433.1"/>
</dbReference>
<dbReference type="PANTHER" id="PTHR30146">
    <property type="entry name" value="LACI-RELATED TRANSCRIPTIONAL REPRESSOR"/>
    <property type="match status" value="1"/>
</dbReference>
<dbReference type="SUPFAM" id="SSF53822">
    <property type="entry name" value="Periplasmic binding protein-like I"/>
    <property type="match status" value="1"/>
</dbReference>
<evidence type="ECO:0000313" key="8">
    <source>
        <dbReference type="Proteomes" id="UP000269097"/>
    </source>
</evidence>
<dbReference type="PROSITE" id="PS00356">
    <property type="entry name" value="HTH_LACI_1"/>
    <property type="match status" value="1"/>
</dbReference>
<accession>A0A3G3K3Y1</accession>
<dbReference type="PROSITE" id="PS50943">
    <property type="entry name" value="HTH_CROC1"/>
    <property type="match status" value="1"/>
</dbReference>
<protein>
    <submittedName>
        <fullName evidence="7">LacI family transcriptional regulator</fullName>
    </submittedName>
</protein>
<dbReference type="PROSITE" id="PS50932">
    <property type="entry name" value="HTH_LACI_2"/>
    <property type="match status" value="1"/>
</dbReference>
<keyword evidence="1" id="KW-0678">Repressor</keyword>
<evidence type="ECO:0000256" key="1">
    <source>
        <dbReference type="ARBA" id="ARBA00022491"/>
    </source>
</evidence>
<dbReference type="PANTHER" id="PTHR30146:SF148">
    <property type="entry name" value="HTH-TYPE TRANSCRIPTIONAL REPRESSOR PURR-RELATED"/>
    <property type="match status" value="1"/>
</dbReference>
<dbReference type="InterPro" id="IPR001387">
    <property type="entry name" value="Cro/C1-type_HTH"/>
</dbReference>
<evidence type="ECO:0000256" key="2">
    <source>
        <dbReference type="ARBA" id="ARBA00023015"/>
    </source>
</evidence>
<feature type="domain" description="HTH cro/C1-type" evidence="6">
    <location>
        <begin position="5"/>
        <end position="48"/>
    </location>
</feature>
<keyword evidence="3" id="KW-0238">DNA-binding</keyword>
<proteinExistence type="predicted"/>
<dbReference type="Pfam" id="PF00532">
    <property type="entry name" value="Peripla_BP_1"/>
    <property type="match status" value="1"/>
</dbReference>
<gene>
    <name evidence="7" type="ORF">EAV92_18955</name>
</gene>
<dbReference type="GO" id="GO:0000976">
    <property type="term" value="F:transcription cis-regulatory region binding"/>
    <property type="evidence" value="ECO:0007669"/>
    <property type="project" value="TreeGrafter"/>
</dbReference>
<keyword evidence="4" id="KW-0804">Transcription</keyword>
<dbReference type="CDD" id="cd01392">
    <property type="entry name" value="HTH_LacI"/>
    <property type="match status" value="1"/>
</dbReference>
<keyword evidence="8" id="KW-1185">Reference proteome</keyword>
<dbReference type="AlphaFoldDB" id="A0A3G3K3Y1"/>
<dbReference type="GO" id="GO:0003700">
    <property type="term" value="F:DNA-binding transcription factor activity"/>
    <property type="evidence" value="ECO:0007669"/>
    <property type="project" value="TreeGrafter"/>
</dbReference>